<reference evidence="1" key="1">
    <citation type="submission" date="2020-12" db="EMBL/GenBank/DDBJ databases">
        <title>Metabolic potential, ecology and presence of endohyphal bacteria is reflected in genomic diversity of Mucoromycotina.</title>
        <authorList>
            <person name="Muszewska A."/>
            <person name="Okrasinska A."/>
            <person name="Steczkiewicz K."/>
            <person name="Drgas O."/>
            <person name="Orlowska M."/>
            <person name="Perlinska-Lenart U."/>
            <person name="Aleksandrzak-Piekarczyk T."/>
            <person name="Szatraj K."/>
            <person name="Zielenkiewicz U."/>
            <person name="Pilsyk S."/>
            <person name="Malc E."/>
            <person name="Mieczkowski P."/>
            <person name="Kruszewska J.S."/>
            <person name="Biernat P."/>
            <person name="Pawlowska J."/>
        </authorList>
    </citation>
    <scope>NUCLEOTIDE SEQUENCE</scope>
    <source>
        <strain evidence="1">WA0000051536</strain>
    </source>
</reference>
<dbReference type="OrthoDB" id="10405512at2759"/>
<proteinExistence type="predicted"/>
<evidence type="ECO:0000313" key="2">
    <source>
        <dbReference type="Proteomes" id="UP000612746"/>
    </source>
</evidence>
<name>A0A8H7UB61_9FUNG</name>
<organism evidence="1 2">
    <name type="scientific">Umbelopsis vinacea</name>
    <dbReference type="NCBI Taxonomy" id="44442"/>
    <lineage>
        <taxon>Eukaryota</taxon>
        <taxon>Fungi</taxon>
        <taxon>Fungi incertae sedis</taxon>
        <taxon>Mucoromycota</taxon>
        <taxon>Mucoromycotina</taxon>
        <taxon>Umbelopsidomycetes</taxon>
        <taxon>Umbelopsidales</taxon>
        <taxon>Umbelopsidaceae</taxon>
        <taxon>Umbelopsis</taxon>
    </lineage>
</organism>
<sequence length="286" mass="33121">MSPEVTSHTENSIAAPVDYLEDHTSNWGEFDMKTFKLRKDCKGWTSEFYPIDRNSVSADNLYEEASKIVLNPITESQTFEDLPGAQKSFYNRLRRLQSHPNRPGISIASDLLTHTGFESHSFDFITQPKLESKFGDIALVSDADYVVTRQMTSLTQMVIIDDLSGEETFIKRRYQMIDDMLVAATTRHDFFLQNELEEMSPCVYGMLVWRSSVIFFQATIGHAEIVERQSGYSPYSNCLYFHEDISYRRNERFTSSLSLMNREDRETIAYILSGIRKTILQMRPYL</sequence>
<dbReference type="EMBL" id="JAEPRA010000019">
    <property type="protein sequence ID" value="KAG2173468.1"/>
    <property type="molecule type" value="Genomic_DNA"/>
</dbReference>
<evidence type="ECO:0000313" key="1">
    <source>
        <dbReference type="EMBL" id="KAG2173468.1"/>
    </source>
</evidence>
<gene>
    <name evidence="1" type="ORF">INT44_008820</name>
</gene>
<protein>
    <submittedName>
        <fullName evidence="1">Uncharacterized protein</fullName>
    </submittedName>
</protein>
<comment type="caution">
    <text evidence="1">The sequence shown here is derived from an EMBL/GenBank/DDBJ whole genome shotgun (WGS) entry which is preliminary data.</text>
</comment>
<dbReference type="Proteomes" id="UP000612746">
    <property type="component" value="Unassembled WGS sequence"/>
</dbReference>
<accession>A0A8H7UB61</accession>
<keyword evidence="2" id="KW-1185">Reference proteome</keyword>
<dbReference type="AlphaFoldDB" id="A0A8H7UB61"/>